<protein>
    <submittedName>
        <fullName evidence="1">Uncharacterized protein</fullName>
    </submittedName>
</protein>
<dbReference type="EMBL" id="CM041536">
    <property type="protein sequence ID" value="KAI3371781.1"/>
    <property type="molecule type" value="Genomic_DNA"/>
</dbReference>
<keyword evidence="2" id="KW-1185">Reference proteome</keyword>
<dbReference type="Proteomes" id="UP000831701">
    <property type="component" value="Chromosome 6"/>
</dbReference>
<organism evidence="1 2">
    <name type="scientific">Scortum barcoo</name>
    <name type="common">barcoo grunter</name>
    <dbReference type="NCBI Taxonomy" id="214431"/>
    <lineage>
        <taxon>Eukaryota</taxon>
        <taxon>Metazoa</taxon>
        <taxon>Chordata</taxon>
        <taxon>Craniata</taxon>
        <taxon>Vertebrata</taxon>
        <taxon>Euteleostomi</taxon>
        <taxon>Actinopterygii</taxon>
        <taxon>Neopterygii</taxon>
        <taxon>Teleostei</taxon>
        <taxon>Neoteleostei</taxon>
        <taxon>Acanthomorphata</taxon>
        <taxon>Eupercaria</taxon>
        <taxon>Centrarchiformes</taxon>
        <taxon>Terapontoidei</taxon>
        <taxon>Terapontidae</taxon>
        <taxon>Scortum</taxon>
    </lineage>
</organism>
<proteinExistence type="predicted"/>
<name>A0ACB8WVP8_9TELE</name>
<sequence>MSLGWPGNASEVPPEELEEVSGVREVWASLLSAQTAASMRPSPRSSDPRTEVRKNFKKPFMGKGRNLRKSHR</sequence>
<evidence type="ECO:0000313" key="1">
    <source>
        <dbReference type="EMBL" id="KAI3371781.1"/>
    </source>
</evidence>
<gene>
    <name evidence="1" type="ORF">L3Q82_024340</name>
</gene>
<comment type="caution">
    <text evidence="1">The sequence shown here is derived from an EMBL/GenBank/DDBJ whole genome shotgun (WGS) entry which is preliminary data.</text>
</comment>
<reference evidence="1" key="1">
    <citation type="submission" date="2022-04" db="EMBL/GenBank/DDBJ databases">
        <title>Jade perch genome.</title>
        <authorList>
            <person name="Chao B."/>
        </authorList>
    </citation>
    <scope>NUCLEOTIDE SEQUENCE</scope>
    <source>
        <strain evidence="1">CB-2022</strain>
    </source>
</reference>
<evidence type="ECO:0000313" key="2">
    <source>
        <dbReference type="Proteomes" id="UP000831701"/>
    </source>
</evidence>
<accession>A0ACB8WVP8</accession>